<keyword evidence="9" id="KW-1185">Reference proteome</keyword>
<dbReference type="InterPro" id="IPR012394">
    <property type="entry name" value="Aldehyde_DH_NAD(P)"/>
</dbReference>
<evidence type="ECO:0000256" key="1">
    <source>
        <dbReference type="ARBA" id="ARBA00009986"/>
    </source>
</evidence>
<evidence type="ECO:0000256" key="3">
    <source>
        <dbReference type="PIRNR" id="PIRNR036492"/>
    </source>
</evidence>
<dbReference type="InterPro" id="IPR016162">
    <property type="entry name" value="Ald_DH_N"/>
</dbReference>
<feature type="domain" description="Aldehyde dehydrogenase" evidence="7">
    <location>
        <begin position="9"/>
        <end position="462"/>
    </location>
</feature>
<dbReference type="Pfam" id="PF00171">
    <property type="entry name" value="Aldedh"/>
    <property type="match status" value="1"/>
</dbReference>
<evidence type="ECO:0000259" key="7">
    <source>
        <dbReference type="Pfam" id="PF00171"/>
    </source>
</evidence>
<dbReference type="GO" id="GO:0006081">
    <property type="term" value="P:aldehyde metabolic process"/>
    <property type="evidence" value="ECO:0007669"/>
    <property type="project" value="InterPro"/>
</dbReference>
<dbReference type="AlphaFoldDB" id="A0A143QGQ0"/>
<keyword evidence="2 3" id="KW-0560">Oxidoreductase</keyword>
<dbReference type="PIRSF" id="PIRSF036492">
    <property type="entry name" value="ALDH"/>
    <property type="match status" value="1"/>
</dbReference>
<comment type="similarity">
    <text evidence="1 3 6">Belongs to the aldehyde dehydrogenase family.</text>
</comment>
<dbReference type="PANTHER" id="PTHR11699">
    <property type="entry name" value="ALDEHYDE DEHYDROGENASE-RELATED"/>
    <property type="match status" value="1"/>
</dbReference>
<reference evidence="8 9" key="1">
    <citation type="journal article" date="2016" name="Genome Announc.">
        <title>Complete Genome and Plasmid Sequences for Rhodococcus fascians D188 and Draft Sequences for Rhodococcus Isolates PBTS 1 and PBTS 2.</title>
        <authorList>
            <person name="Stamler R.A."/>
            <person name="Vereecke D."/>
            <person name="Zhang Y."/>
            <person name="Schilkey F."/>
            <person name="Devitt N."/>
            <person name="Randall J.J."/>
        </authorList>
    </citation>
    <scope>NUCLEOTIDE SEQUENCE [LARGE SCALE GENOMIC DNA]</scope>
    <source>
        <strain evidence="8 9">PBTS2</strain>
    </source>
</reference>
<dbReference type="Proteomes" id="UP000076038">
    <property type="component" value="Chromosome"/>
</dbReference>
<dbReference type="Gene3D" id="3.40.605.10">
    <property type="entry name" value="Aldehyde Dehydrogenase, Chain A, domain 1"/>
    <property type="match status" value="1"/>
</dbReference>
<evidence type="ECO:0000256" key="5">
    <source>
        <dbReference type="PROSITE-ProRule" id="PRU10007"/>
    </source>
</evidence>
<evidence type="ECO:0000313" key="8">
    <source>
        <dbReference type="EMBL" id="AMY22343.1"/>
    </source>
</evidence>
<evidence type="ECO:0000256" key="2">
    <source>
        <dbReference type="ARBA" id="ARBA00023002"/>
    </source>
</evidence>
<dbReference type="EMBL" id="CP015220">
    <property type="protein sequence ID" value="AMY22343.1"/>
    <property type="molecule type" value="Genomic_DNA"/>
</dbReference>
<feature type="active site" evidence="4">
    <location>
        <position position="275"/>
    </location>
</feature>
<dbReference type="GO" id="GO:0016620">
    <property type="term" value="F:oxidoreductase activity, acting on the aldehyde or oxo group of donors, NAD or NADP as acceptor"/>
    <property type="evidence" value="ECO:0007669"/>
    <property type="project" value="InterPro"/>
</dbReference>
<protein>
    <recommendedName>
        <fullName evidence="3">Aldehyde dehydrogenase</fullName>
    </recommendedName>
</protein>
<dbReference type="PROSITE" id="PS00687">
    <property type="entry name" value="ALDEHYDE_DEHYDR_GLU"/>
    <property type="match status" value="1"/>
</dbReference>
<evidence type="ECO:0000256" key="6">
    <source>
        <dbReference type="RuleBase" id="RU003345"/>
    </source>
</evidence>
<reference evidence="9" key="2">
    <citation type="submission" date="2016-04" db="EMBL/GenBank/DDBJ databases">
        <title>Complete Genome and Plasmid Sequences for Rhodococcus fascians D188 and Draft Sequences for Rhodococcus spp. Isolates PBTS 1 and PBTS 2.</title>
        <authorList>
            <person name="Stamer R."/>
            <person name="Vereecke D."/>
            <person name="Zhang Y."/>
            <person name="Schilkey F."/>
            <person name="Devitt N."/>
            <person name="Randall J."/>
        </authorList>
    </citation>
    <scope>NUCLEOTIDE SEQUENCE [LARGE SCALE GENOMIC DNA]</scope>
    <source>
        <strain evidence="9">PBTS2</strain>
    </source>
</reference>
<dbReference type="KEGG" id="rhs:A3Q41_01028"/>
<name>A0A143QGQ0_RHOFA</name>
<organism evidence="8 9">
    <name type="scientific">Rhodococcoides fascians</name>
    <name type="common">Rhodococcus fascians</name>
    <dbReference type="NCBI Taxonomy" id="1828"/>
    <lineage>
        <taxon>Bacteria</taxon>
        <taxon>Bacillati</taxon>
        <taxon>Actinomycetota</taxon>
        <taxon>Actinomycetes</taxon>
        <taxon>Mycobacteriales</taxon>
        <taxon>Nocardiaceae</taxon>
        <taxon>Rhodococcoides</taxon>
    </lineage>
</organism>
<evidence type="ECO:0000313" key="9">
    <source>
        <dbReference type="Proteomes" id="UP000076038"/>
    </source>
</evidence>
<dbReference type="Gene3D" id="3.40.309.10">
    <property type="entry name" value="Aldehyde Dehydrogenase, Chain A, domain 2"/>
    <property type="match status" value="1"/>
</dbReference>
<proteinExistence type="inferred from homology"/>
<dbReference type="SUPFAM" id="SSF53720">
    <property type="entry name" value="ALDH-like"/>
    <property type="match status" value="1"/>
</dbReference>
<dbReference type="OrthoDB" id="6882680at2"/>
<dbReference type="InterPro" id="IPR029510">
    <property type="entry name" value="Ald_DH_CS_GLU"/>
</dbReference>
<dbReference type="InterPro" id="IPR016161">
    <property type="entry name" value="Ald_DH/histidinol_DH"/>
</dbReference>
<feature type="active site" evidence="4 5">
    <location>
        <position position="241"/>
    </location>
</feature>
<dbReference type="InterPro" id="IPR016163">
    <property type="entry name" value="Ald_DH_C"/>
</dbReference>
<dbReference type="CDD" id="cd07099">
    <property type="entry name" value="ALDH_DDALDH"/>
    <property type="match status" value="1"/>
</dbReference>
<gene>
    <name evidence="8" type="primary">gabD_1</name>
    <name evidence="8" type="ORF">A3Q41_01028</name>
</gene>
<sequence length="498" mass="52342">MTDQIERTNESTFESLDPRTGLALATYPIADGAEVEIAVARARSAARWWDAQGFEGRKRWLLEFKTAIARDAASLAAVIAAETGKPDEDSLLEVMLGVEHIDWAARHAGKTLKQRRVGSGLLAINQKAYVSYRPFGVVGVIGPWNYPLYTPMGSIAYALAAGNTVVFKPSELTPGVGVWLAEKWQSLAAPHPVFQTITGDGSTGTALVEAGVDKIAFTGSTATAKKVMATCAKSLTPLIAECGGKDAMLVDADADISAAVEFATFGAMGNAGQTCAGVERIYVAAPVYDRFVAEFTRAVKELKPGGSKASSYGPMTLGKQSDIVRAQIEDALAKGGTALVGGLDSLHGPYIDPVVLTDVPEDSTAITEETFGPTVVVNKVRDLDEAIARANASSYGLGASVFTKDTAVGRRAAEKLDCGVVTVNSVLGFAGVPALPFGGTGDSGFGRIHGDDGLREFSTVKSLTVQGFAAPIDLLTMKRKARNMKLSVLALKLRHGRG</sequence>
<evidence type="ECO:0000256" key="4">
    <source>
        <dbReference type="PIRSR" id="PIRSR036492-1"/>
    </source>
</evidence>
<accession>A0A143QGQ0</accession>
<dbReference type="PATRIC" id="fig|1653479.3.peg.1047"/>
<dbReference type="InterPro" id="IPR015590">
    <property type="entry name" value="Aldehyde_DH_dom"/>
</dbReference>